<comment type="caution">
    <text evidence="2">The sequence shown here is derived from an EMBL/GenBank/DDBJ whole genome shotgun (WGS) entry which is preliminary data.</text>
</comment>
<dbReference type="OrthoDB" id="2285485at2759"/>
<evidence type="ECO:0000313" key="3">
    <source>
        <dbReference type="Proteomes" id="UP000646827"/>
    </source>
</evidence>
<protein>
    <submittedName>
        <fullName evidence="2">Uncharacterized protein</fullName>
    </submittedName>
</protein>
<sequence>MVKGTGGKTLYDAVITRINQYTNGYLLPLYSYSKSRDVLRKAYGVEPVEYDICSKGCKMFNDDDDSEDCHHCSTPRYKSGTRIAHQVMIYLPLKEQLAIFVSNVHIQELLKYRADWESLDIMRDCFDGGLYKDIKDKFQNKMDIALSLYTDDFQVYKRVKHTMTIVHFVILNPPEEVRYEDHNMIQVCIPPRPNKATDLNSFLGPVMRELNDLCEEGMIIRTDSGIYQNHRMTFPPIIKKKAQQQIEDQPAGNDSSNCTANQQDNRLKPIIRLSHTYEKSDINVGQKYKCQFSELPTFHGATFFPIDIMHLLGLGIGKQLWSIIQGTYVAETCPLYLSNAEQELIGTRIASSRSLTPSSFSGDYGDISFQSGFYCAVDWIHFVLYIVPTIILEFFTDEKTRKALIDLSNIYRYGFSREIDHDEISCLRSAVKCWINWLNEQVHNGKMSASVFTINQHYLTHMCKTIERDGPLPYLAAFNMERAIGELKKRIRSKRHRGKNAGNVLIELAAIRKWKREESIDINNDNDNDDNGYDGNGNELADVTPVKRKKMDVIVLDDDPNSPEIWSPFAEGTIRSLRCGECLRHFWAWHNGSYQGVTIDPNEIIETGSRLYNKDKNTYGGSIRESFVRLHIHVDNGGKRCVVVESSDIIGFAGRTKGKSTREYVYWSQKTPHSKKELPIDYDLEFIPQ</sequence>
<dbReference type="Proteomes" id="UP000646827">
    <property type="component" value="Unassembled WGS sequence"/>
</dbReference>
<evidence type="ECO:0000256" key="1">
    <source>
        <dbReference type="SAM" id="MobiDB-lite"/>
    </source>
</evidence>
<proteinExistence type="predicted"/>
<name>A0A8H7VH02_9FUNG</name>
<accession>A0A8H7VH02</accession>
<evidence type="ECO:0000313" key="2">
    <source>
        <dbReference type="EMBL" id="KAG2214179.1"/>
    </source>
</evidence>
<organism evidence="2 3">
    <name type="scientific">Circinella minor</name>
    <dbReference type="NCBI Taxonomy" id="1195481"/>
    <lineage>
        <taxon>Eukaryota</taxon>
        <taxon>Fungi</taxon>
        <taxon>Fungi incertae sedis</taxon>
        <taxon>Mucoromycota</taxon>
        <taxon>Mucoromycotina</taxon>
        <taxon>Mucoromycetes</taxon>
        <taxon>Mucorales</taxon>
        <taxon>Lichtheimiaceae</taxon>
        <taxon>Circinella</taxon>
    </lineage>
</organism>
<dbReference type="EMBL" id="JAEPRB010000625">
    <property type="protein sequence ID" value="KAG2214179.1"/>
    <property type="molecule type" value="Genomic_DNA"/>
</dbReference>
<keyword evidence="3" id="KW-1185">Reference proteome</keyword>
<dbReference type="AlphaFoldDB" id="A0A8H7VH02"/>
<gene>
    <name evidence="2" type="ORF">INT45_009563</name>
</gene>
<reference evidence="2 3" key="1">
    <citation type="submission" date="2020-12" db="EMBL/GenBank/DDBJ databases">
        <title>Metabolic potential, ecology and presence of endohyphal bacteria is reflected in genomic diversity of Mucoromycotina.</title>
        <authorList>
            <person name="Muszewska A."/>
            <person name="Okrasinska A."/>
            <person name="Steczkiewicz K."/>
            <person name="Drgas O."/>
            <person name="Orlowska M."/>
            <person name="Perlinska-Lenart U."/>
            <person name="Aleksandrzak-Piekarczyk T."/>
            <person name="Szatraj K."/>
            <person name="Zielenkiewicz U."/>
            <person name="Pilsyk S."/>
            <person name="Malc E."/>
            <person name="Mieczkowski P."/>
            <person name="Kruszewska J.S."/>
            <person name="Biernat P."/>
            <person name="Pawlowska J."/>
        </authorList>
    </citation>
    <scope>NUCLEOTIDE SEQUENCE [LARGE SCALE GENOMIC DNA]</scope>
    <source>
        <strain evidence="2 3">CBS 142.35</strain>
    </source>
</reference>
<feature type="region of interest" description="Disordered" evidence="1">
    <location>
        <begin position="521"/>
        <end position="541"/>
    </location>
</feature>